<keyword evidence="8 9" id="KW-0325">Glycoprotein</keyword>
<reference evidence="11" key="1">
    <citation type="submission" date="2023-10" db="EMBL/GenBank/DDBJ databases">
        <title>Genome assemblies of two species of porcelain crab, Petrolisthes cinctipes and Petrolisthes manimaculis (Anomura: Porcellanidae).</title>
        <authorList>
            <person name="Angst P."/>
        </authorList>
    </citation>
    <scope>NUCLEOTIDE SEQUENCE</scope>
    <source>
        <strain evidence="11">PB745_01</strain>
        <tissue evidence="11">Gill</tissue>
    </source>
</reference>
<evidence type="ECO:0000256" key="8">
    <source>
        <dbReference type="ARBA" id="ARBA00023180"/>
    </source>
</evidence>
<dbReference type="PANTHER" id="PTHR12137">
    <property type="entry name" value="CARBOHYDRATE SULFOTRANSFERASE"/>
    <property type="match status" value="1"/>
</dbReference>
<protein>
    <recommendedName>
        <fullName evidence="9">Carbohydrate sulfotransferase</fullName>
        <ecNumber evidence="9">2.8.2.-</ecNumber>
    </recommendedName>
</protein>
<evidence type="ECO:0000256" key="6">
    <source>
        <dbReference type="ARBA" id="ARBA00023034"/>
    </source>
</evidence>
<dbReference type="InterPro" id="IPR018011">
    <property type="entry name" value="Carb_sulfotrans_8-10"/>
</dbReference>
<dbReference type="EMBL" id="JAWQEG010002663">
    <property type="protein sequence ID" value="KAK3870467.1"/>
    <property type="molecule type" value="Genomic_DNA"/>
</dbReference>
<accession>A0AAE1FCB8</accession>
<evidence type="ECO:0000256" key="9">
    <source>
        <dbReference type="RuleBase" id="RU364020"/>
    </source>
</evidence>
<dbReference type="Proteomes" id="UP001286313">
    <property type="component" value="Unassembled WGS sequence"/>
</dbReference>
<dbReference type="AlphaFoldDB" id="A0AAE1FCB8"/>
<keyword evidence="3 9" id="KW-0808">Transferase</keyword>
<dbReference type="InterPro" id="IPR027417">
    <property type="entry name" value="P-loop_NTPase"/>
</dbReference>
<keyword evidence="9" id="KW-0735">Signal-anchor</keyword>
<dbReference type="Pfam" id="PF03567">
    <property type="entry name" value="Sulfotransfer_2"/>
    <property type="match status" value="1"/>
</dbReference>
<evidence type="ECO:0000256" key="4">
    <source>
        <dbReference type="ARBA" id="ARBA00022692"/>
    </source>
</evidence>
<evidence type="ECO:0000313" key="11">
    <source>
        <dbReference type="EMBL" id="KAK3870467.1"/>
    </source>
</evidence>
<sequence length="349" mass="40115">MVREVSWRAAVLLLAFPSLVCYLILLHSAPSLTSHKQTSGEGGSQAAPGDTSESPGNETSQLLDWWEDWQGVQARRRSQLRSACIHVNRARVKTFSRLLIDRRYLYNLLVDDKHKVIYCYVPKVACTNWKRIMMILSGRSISTDPLSIRSDVPHEEGVLTRLSGMSTDLPVLGYKLRTYTKFLLVRHPMERLVSAYRNKLVRNSTSSTDFKKRFGISILKKYRKGQGHLNESTSGHGVTFSEFVSYLTDTGKTNYWSLNEHWAPYLELCHPCTIKYNIIGKYETLEEDAEYILRMIGAPPSLHFPPIVTSQTASFVSAYLASLTDTLQRRLYELYKHDFKLFQYDLHNY</sequence>
<dbReference type="GO" id="GO:0016051">
    <property type="term" value="P:carbohydrate biosynthetic process"/>
    <property type="evidence" value="ECO:0007669"/>
    <property type="project" value="InterPro"/>
</dbReference>
<evidence type="ECO:0000256" key="5">
    <source>
        <dbReference type="ARBA" id="ARBA00022989"/>
    </source>
</evidence>
<dbReference type="GO" id="GO:0008146">
    <property type="term" value="F:sulfotransferase activity"/>
    <property type="evidence" value="ECO:0007669"/>
    <property type="project" value="InterPro"/>
</dbReference>
<gene>
    <name evidence="11" type="ORF">Pcinc_024293</name>
</gene>
<evidence type="ECO:0000313" key="12">
    <source>
        <dbReference type="Proteomes" id="UP001286313"/>
    </source>
</evidence>
<evidence type="ECO:0000256" key="10">
    <source>
        <dbReference type="SAM" id="MobiDB-lite"/>
    </source>
</evidence>
<name>A0AAE1FCB8_PETCI</name>
<feature type="region of interest" description="Disordered" evidence="10">
    <location>
        <begin position="36"/>
        <end position="58"/>
    </location>
</feature>
<dbReference type="GO" id="GO:0000139">
    <property type="term" value="C:Golgi membrane"/>
    <property type="evidence" value="ECO:0007669"/>
    <property type="project" value="UniProtKB-SubCell"/>
</dbReference>
<comment type="subcellular location">
    <subcellularLocation>
        <location evidence="1 9">Golgi apparatus membrane</location>
        <topology evidence="1 9">Single-pass type II membrane protein</topology>
    </subcellularLocation>
</comment>
<comment type="similarity">
    <text evidence="2 9">Belongs to the sulfotransferase 2 family.</text>
</comment>
<evidence type="ECO:0000256" key="7">
    <source>
        <dbReference type="ARBA" id="ARBA00023136"/>
    </source>
</evidence>
<keyword evidence="5" id="KW-1133">Transmembrane helix</keyword>
<evidence type="ECO:0000256" key="2">
    <source>
        <dbReference type="ARBA" id="ARBA00006339"/>
    </source>
</evidence>
<comment type="caution">
    <text evidence="11">The sequence shown here is derived from an EMBL/GenBank/DDBJ whole genome shotgun (WGS) entry which is preliminary data.</text>
</comment>
<keyword evidence="7" id="KW-0472">Membrane</keyword>
<proteinExistence type="inferred from homology"/>
<keyword evidence="9" id="KW-0119">Carbohydrate metabolism</keyword>
<dbReference type="PANTHER" id="PTHR12137:SF54">
    <property type="entry name" value="CARBOHYDRATE SULFOTRANSFERASE"/>
    <property type="match status" value="1"/>
</dbReference>
<dbReference type="SUPFAM" id="SSF52540">
    <property type="entry name" value="P-loop containing nucleoside triphosphate hydrolases"/>
    <property type="match status" value="1"/>
</dbReference>
<keyword evidence="6 9" id="KW-0333">Golgi apparatus</keyword>
<evidence type="ECO:0000256" key="1">
    <source>
        <dbReference type="ARBA" id="ARBA00004323"/>
    </source>
</evidence>
<evidence type="ECO:0000256" key="3">
    <source>
        <dbReference type="ARBA" id="ARBA00022679"/>
    </source>
</evidence>
<dbReference type="InterPro" id="IPR005331">
    <property type="entry name" value="Sulfotransferase"/>
</dbReference>
<organism evidence="11 12">
    <name type="scientific">Petrolisthes cinctipes</name>
    <name type="common">Flat porcelain crab</name>
    <dbReference type="NCBI Taxonomy" id="88211"/>
    <lineage>
        <taxon>Eukaryota</taxon>
        <taxon>Metazoa</taxon>
        <taxon>Ecdysozoa</taxon>
        <taxon>Arthropoda</taxon>
        <taxon>Crustacea</taxon>
        <taxon>Multicrustacea</taxon>
        <taxon>Malacostraca</taxon>
        <taxon>Eumalacostraca</taxon>
        <taxon>Eucarida</taxon>
        <taxon>Decapoda</taxon>
        <taxon>Pleocyemata</taxon>
        <taxon>Anomura</taxon>
        <taxon>Galatheoidea</taxon>
        <taxon>Porcellanidae</taxon>
        <taxon>Petrolisthes</taxon>
    </lineage>
</organism>
<dbReference type="EC" id="2.8.2.-" evidence="9"/>
<keyword evidence="4" id="KW-0812">Transmembrane</keyword>
<keyword evidence="12" id="KW-1185">Reference proteome</keyword>